<evidence type="ECO:0000313" key="5">
    <source>
        <dbReference type="Proteomes" id="UP001174909"/>
    </source>
</evidence>
<dbReference type="InterPro" id="IPR002035">
    <property type="entry name" value="VWF_A"/>
</dbReference>
<dbReference type="EMBL" id="CASHTH010002414">
    <property type="protein sequence ID" value="CAI8029553.1"/>
    <property type="molecule type" value="Genomic_DNA"/>
</dbReference>
<comment type="caution">
    <text evidence="4">The sequence shown here is derived from an EMBL/GenBank/DDBJ whole genome shotgun (WGS) entry which is preliminary data.</text>
</comment>
<dbReference type="AlphaFoldDB" id="A0AA35SI35"/>
<feature type="region of interest" description="Disordered" evidence="1">
    <location>
        <begin position="152"/>
        <end position="172"/>
    </location>
</feature>
<organism evidence="4 5">
    <name type="scientific">Geodia barretti</name>
    <name type="common">Barrett's horny sponge</name>
    <dbReference type="NCBI Taxonomy" id="519541"/>
    <lineage>
        <taxon>Eukaryota</taxon>
        <taxon>Metazoa</taxon>
        <taxon>Porifera</taxon>
        <taxon>Demospongiae</taxon>
        <taxon>Heteroscleromorpha</taxon>
        <taxon>Tetractinellida</taxon>
        <taxon>Astrophorina</taxon>
        <taxon>Geodiidae</taxon>
        <taxon>Geodia</taxon>
    </lineage>
</organism>
<dbReference type="Gene3D" id="3.40.50.410">
    <property type="entry name" value="von Willebrand factor, type A domain"/>
    <property type="match status" value="1"/>
</dbReference>
<dbReference type="Pfam" id="PF13768">
    <property type="entry name" value="VWA_3"/>
    <property type="match status" value="1"/>
</dbReference>
<sequence>MAAKAEGGLLVAKGKAPLPLKSVSVDAQVRGFVMGLRSTLTYSNDSPDPVEVLFRFPVEKSHAVVGLTAVIDGRKIAAQVREKEEARAQYDDAIASGLSAALAEEKSGDIFSIALGNLPPGKDAQIQLQLVGELGVDAEGGVRFSLPSTLKPRYTPTGSTDPLAPVPAGEEEQVKSGTVSAVSWFRLTVEGADGVAEVTSPTHSITVKPNDANQLDVRLSKELDSDLVILVKHKSPYAPTSSVEPGVGGEGTGDFISGSAVMLNFFPTFKKDEAACEFIFLVDRSGSMSGSFICSARETLVFFLKSLPEGCYFNIIGFGSSYEKLFPRSVVYNEKHSEQAMKHTQSMTANLGGTELLPPLEYIFGSPCLKGFTRQVFVLTDGSVSNTDACIRQVRANVNTTRCFTFGIGSGASSALVEGLAQAGNGTAEFVKDGERMQPKVIRSLKRALQPAMTDISLEFKVPSKCVVLQSPQNLPPIFNGEKLVAYAVIQSKAPFKGSKCTALLKGKMLGAKQKYSVPFVLNSSAPAPSLPVIHHLAAKALITDWETAQKEKKSIVDLSVESSVISSHTAFIAVDEESSEPVSGSMKTFDLRAKGWGSNRSSSCSYSSMSDEDCEDVLPTMSAAPPPRPPKPRVLPTMSAAPPHSAPKPRAATNKKIRGAPRAVDAEESDEEEHKAMPVQMKETLNELCEAELEYELASWSEGEGQERVLQQRMEKEAKQASSDKMAGLATLTSLITAQQVKGSWELTASFAQLIGKPLADLEAACPIGREGVGPTVWATVLAVSLLRSRYSSQQDEWELIAMKAESWLKKQSLPSDITLQKLFQDAQKLLQ</sequence>
<evidence type="ECO:0000259" key="3">
    <source>
        <dbReference type="PROSITE" id="PS51468"/>
    </source>
</evidence>
<dbReference type="InterPro" id="IPR036465">
    <property type="entry name" value="vWFA_dom_sf"/>
</dbReference>
<dbReference type="PROSITE" id="PS50234">
    <property type="entry name" value="VWFA"/>
    <property type="match status" value="1"/>
</dbReference>
<dbReference type="Pfam" id="PF08487">
    <property type="entry name" value="VIT"/>
    <property type="match status" value="1"/>
</dbReference>
<dbReference type="InterPro" id="IPR013694">
    <property type="entry name" value="VIT"/>
</dbReference>
<dbReference type="PANTHER" id="PTHR45737">
    <property type="entry name" value="VON WILLEBRAND FACTOR A DOMAIN-CONTAINING PROTEIN 5A"/>
    <property type="match status" value="1"/>
</dbReference>
<proteinExistence type="predicted"/>
<feature type="region of interest" description="Disordered" evidence="1">
    <location>
        <begin position="618"/>
        <end position="678"/>
    </location>
</feature>
<feature type="domain" description="VIT" evidence="3">
    <location>
        <begin position="4"/>
        <end position="132"/>
    </location>
</feature>
<name>A0AA35SI35_GEOBA</name>
<dbReference type="SUPFAM" id="SSF53300">
    <property type="entry name" value="vWA-like"/>
    <property type="match status" value="1"/>
</dbReference>
<protein>
    <submittedName>
        <fullName evidence="4">von Willebrand factor A domain-containing protein 5A</fullName>
    </submittedName>
</protein>
<evidence type="ECO:0000259" key="2">
    <source>
        <dbReference type="PROSITE" id="PS50234"/>
    </source>
</evidence>
<feature type="compositionally biased region" description="Pro residues" evidence="1">
    <location>
        <begin position="625"/>
        <end position="634"/>
    </location>
</feature>
<reference evidence="4" key="1">
    <citation type="submission" date="2023-03" db="EMBL/GenBank/DDBJ databases">
        <authorList>
            <person name="Steffen K."/>
            <person name="Cardenas P."/>
        </authorList>
    </citation>
    <scope>NUCLEOTIDE SEQUENCE</scope>
</reference>
<dbReference type="PANTHER" id="PTHR45737:SF6">
    <property type="entry name" value="VON WILLEBRAND FACTOR A DOMAIN-CONTAINING PROTEIN 5A"/>
    <property type="match status" value="1"/>
</dbReference>
<accession>A0AA35SI35</accession>
<keyword evidence="5" id="KW-1185">Reference proteome</keyword>
<evidence type="ECO:0000256" key="1">
    <source>
        <dbReference type="SAM" id="MobiDB-lite"/>
    </source>
</evidence>
<evidence type="ECO:0000313" key="4">
    <source>
        <dbReference type="EMBL" id="CAI8029553.1"/>
    </source>
</evidence>
<dbReference type="SMART" id="SM00327">
    <property type="entry name" value="VWA"/>
    <property type="match status" value="1"/>
</dbReference>
<dbReference type="Proteomes" id="UP001174909">
    <property type="component" value="Unassembled WGS sequence"/>
</dbReference>
<dbReference type="SMART" id="SM00609">
    <property type="entry name" value="VIT"/>
    <property type="match status" value="1"/>
</dbReference>
<gene>
    <name evidence="4" type="ORF">GBAR_LOCUS16782</name>
</gene>
<dbReference type="PROSITE" id="PS51468">
    <property type="entry name" value="VIT"/>
    <property type="match status" value="1"/>
</dbReference>
<feature type="domain" description="VWFA" evidence="2">
    <location>
        <begin position="277"/>
        <end position="445"/>
    </location>
</feature>